<gene>
    <name evidence="3" type="ORF">HCU73_07505</name>
</gene>
<sequence>MTDQDVTARAAAKPRIALLGEFSAGKSTLANALLGQDSSPVRVTATQVPPIWYSAGSDDPVHVGIDGTETVIDHDEISRIPVLGTRAVRVFLEADLLDAVDLIDMPGSSDPNMSSDIWDALLPLADIVLWCTPASQAWRQSEAAIWEGVPEELQARSLLLLTRIDTVRNEVDRARLLARVRRETAGQFRAVLPVSPLLAMEAGDDADLQRASGLPRLMDVLAEVVADLRAPARRTADIAADLRRARAGDSGAPGPDGAGDGAGAEPQVPQGAPSGVMPRRIRPAGGAARPGRPREALI</sequence>
<proteinExistence type="predicted"/>
<comment type="caution">
    <text evidence="3">The sequence shown here is derived from an EMBL/GenBank/DDBJ whole genome shotgun (WGS) entry which is preliminary data.</text>
</comment>
<protein>
    <recommendedName>
        <fullName evidence="2">Dynamin N-terminal domain-containing protein</fullName>
    </recommendedName>
</protein>
<dbReference type="InterPro" id="IPR045063">
    <property type="entry name" value="Dynamin_N"/>
</dbReference>
<evidence type="ECO:0000259" key="2">
    <source>
        <dbReference type="Pfam" id="PF00350"/>
    </source>
</evidence>
<feature type="region of interest" description="Disordered" evidence="1">
    <location>
        <begin position="244"/>
        <end position="298"/>
    </location>
</feature>
<keyword evidence="4" id="KW-1185">Reference proteome</keyword>
<dbReference type="Proteomes" id="UP000526408">
    <property type="component" value="Unassembled WGS sequence"/>
</dbReference>
<name>A0A7X6GZ93_9RHOB</name>
<dbReference type="SUPFAM" id="SSF52540">
    <property type="entry name" value="P-loop containing nucleoside triphosphate hydrolases"/>
    <property type="match status" value="1"/>
</dbReference>
<reference evidence="3 4" key="1">
    <citation type="submission" date="2020-04" db="EMBL/GenBank/DDBJ databases">
        <authorList>
            <person name="Yoon J."/>
        </authorList>
    </citation>
    <scope>NUCLEOTIDE SEQUENCE [LARGE SCALE GENOMIC DNA]</scope>
    <source>
        <strain evidence="3 4">KMU-115</strain>
    </source>
</reference>
<feature type="domain" description="Dynamin N-terminal" evidence="2">
    <location>
        <begin position="16"/>
        <end position="162"/>
    </location>
</feature>
<organism evidence="3 4">
    <name type="scientific">Roseicyclus persicicus</name>
    <dbReference type="NCBI Taxonomy" id="2650661"/>
    <lineage>
        <taxon>Bacteria</taxon>
        <taxon>Pseudomonadati</taxon>
        <taxon>Pseudomonadota</taxon>
        <taxon>Alphaproteobacteria</taxon>
        <taxon>Rhodobacterales</taxon>
        <taxon>Roseobacteraceae</taxon>
        <taxon>Roseicyclus</taxon>
    </lineage>
</organism>
<dbReference type="InterPro" id="IPR027417">
    <property type="entry name" value="P-loop_NTPase"/>
</dbReference>
<dbReference type="Gene3D" id="3.40.50.300">
    <property type="entry name" value="P-loop containing nucleotide triphosphate hydrolases"/>
    <property type="match status" value="1"/>
</dbReference>
<dbReference type="AlphaFoldDB" id="A0A7X6GZ93"/>
<evidence type="ECO:0000256" key="1">
    <source>
        <dbReference type="SAM" id="MobiDB-lite"/>
    </source>
</evidence>
<evidence type="ECO:0000313" key="3">
    <source>
        <dbReference type="EMBL" id="NKX44434.1"/>
    </source>
</evidence>
<dbReference type="Pfam" id="PF00350">
    <property type="entry name" value="Dynamin_N"/>
    <property type="match status" value="1"/>
</dbReference>
<dbReference type="EMBL" id="JAAZQQ010000002">
    <property type="protein sequence ID" value="NKX44434.1"/>
    <property type="molecule type" value="Genomic_DNA"/>
</dbReference>
<accession>A0A7X6GZ93</accession>
<evidence type="ECO:0000313" key="4">
    <source>
        <dbReference type="Proteomes" id="UP000526408"/>
    </source>
</evidence>
<dbReference type="RefSeq" id="WP_168622807.1">
    <property type="nucleotide sequence ID" value="NZ_JAAZQQ010000002.1"/>
</dbReference>